<evidence type="ECO:0000256" key="10">
    <source>
        <dbReference type="ARBA" id="ARBA00022679"/>
    </source>
</evidence>
<dbReference type="InterPro" id="IPR001789">
    <property type="entry name" value="Sig_transdc_resp-reg_receiver"/>
</dbReference>
<dbReference type="PROSITE" id="PS50109">
    <property type="entry name" value="HIS_KIN"/>
    <property type="match status" value="1"/>
</dbReference>
<dbReference type="Pfam" id="PF13426">
    <property type="entry name" value="PAS_9"/>
    <property type="match status" value="4"/>
</dbReference>
<dbReference type="Pfam" id="PF00512">
    <property type="entry name" value="HisKA"/>
    <property type="match status" value="1"/>
</dbReference>
<evidence type="ECO:0000256" key="21">
    <source>
        <dbReference type="ARBA" id="ARBA00074306"/>
    </source>
</evidence>
<dbReference type="InterPro" id="IPR004358">
    <property type="entry name" value="Sig_transdc_His_kin-like_C"/>
</dbReference>
<dbReference type="InterPro" id="IPR003594">
    <property type="entry name" value="HATPase_dom"/>
</dbReference>
<dbReference type="FunFam" id="3.30.450.20:FF:000099">
    <property type="entry name" value="Sensory box sensor histidine kinase"/>
    <property type="match status" value="1"/>
</dbReference>
<evidence type="ECO:0000256" key="1">
    <source>
        <dbReference type="ARBA" id="ARBA00000085"/>
    </source>
</evidence>
<comment type="subcellular location">
    <subcellularLocation>
        <location evidence="3">Cell membrane</location>
        <topology evidence="3">Multi-pass membrane protein</topology>
    </subcellularLocation>
    <subcellularLocation>
        <location evidence="2">Cytoplasm</location>
    </subcellularLocation>
</comment>
<dbReference type="InterPro" id="IPR000014">
    <property type="entry name" value="PAS"/>
</dbReference>
<keyword evidence="28" id="KW-1185">Reference proteome</keyword>
<evidence type="ECO:0000256" key="20">
    <source>
        <dbReference type="ARBA" id="ARBA00068150"/>
    </source>
</evidence>
<evidence type="ECO:0000256" key="15">
    <source>
        <dbReference type="ARBA" id="ARBA00022989"/>
    </source>
</evidence>
<evidence type="ECO:0000313" key="27">
    <source>
        <dbReference type="EMBL" id="RDU23679.1"/>
    </source>
</evidence>
<dbReference type="InterPro" id="IPR013655">
    <property type="entry name" value="PAS_fold_3"/>
</dbReference>
<sequence>MLKKNLLDKAFTAAALSCIGDGIITTDINGKITYLNRPAEEILDLKAEKVLGNDFEKVIIFLNAETKATIKNPIVNTISNDAVTGLEHNTIIITENGITKYVSATFSPVKNEDHSTIGVILVLRDITRLKTLEQGHINEKNNLRAIFSNTPVGMIMLDDNALITQINETALLYINKKEEQVYKNHFGDTFCCSNSYENRSGCGYGTKCYYCNLRKAIELSNQRGQGSNNIEFNKILIVDGERREFWFRASVTPILVSGKKNTIITLLDITDNKKKEMEIIKSRDYSINILDQIPSLVWKTDTKIVFNYVNNVWYDFTGVTLEESTGYGWTNLIHPDDLEHYINVRTHIMQTKKNFQLEFRLRRNDGEYRWCLAVGAPYNDLDGKYAGYIGSIYDINDRKVAEDEMKRYRQTIDNARDIIFFLGLDGKIIEANKAAMKAYGYTKEELYSMNIRNIRESWGYTEKQLEQANKDGIFFEVTHRRKDGSTFQVEVSSQGSNIGKQRIIFSIVRDITERKKIENKVLDNQIKYRSLFMNMKTGFAYYKLLYDDKHKPVNLKFIEVNEAFLKFFGLSDNNIVGKNHADLFPHSNKVLLDTIEKYEFRLFKGKNVQIDEFFSETYHKWFEIAIYSPKENEIVTIVTEITTTKETERKLIAAKDIAESANKAKSEFLANMSHEIRTPINGMVGMVDLTLLTQLTADQKDNLITAKACANSLLNIINDVLDFSKMEAGKVTIENINFNIKELIEEIVRSHSPRINEKGLELNYTFSSNIPQFLIGDPNRLHQVLNNFISNAIKFTERGSINISVKSKTALNDEIELKFTVSDTGIGISAEDNKKLFQSFSQLENSFSKKYGGSGLGLAISRNLIELMGGRIGVDSEKGKGSSFYFYLKFKLGYDIEQKVNQIPKITKSLKKLKILLVEDDLVNQKVIMKMLIEKGHVIETANNGLEAIELFEKNKYDIILMDIQMSKMNGIEAFKRIKEIENNINHTPVIALTAYALQGDKEKFLALGFNGYIAKPIQMSELYYTLERLTEFKDEHDISTPIDVLLAENSDVLFTDRTMHKPSDSFSQNLTVISEDIKIMDSAIKNDNFMIIENMAHNIKFLSNEIDAMDIKDTAFRIELAARRGNLEEISIYIEQMKSEIRIYKEYNM</sequence>
<feature type="domain" description="PAC" evidence="26">
    <location>
        <begin position="86"/>
        <end position="138"/>
    </location>
</feature>
<keyword evidence="11" id="KW-0812">Transmembrane</keyword>
<feature type="modified residue" description="4-aspartylphosphate" evidence="22">
    <location>
        <position position="963"/>
    </location>
</feature>
<evidence type="ECO:0000256" key="6">
    <source>
        <dbReference type="ARBA" id="ARBA00018672"/>
    </source>
</evidence>
<evidence type="ECO:0000256" key="12">
    <source>
        <dbReference type="ARBA" id="ARBA00022741"/>
    </source>
</evidence>
<keyword evidence="10" id="KW-0808">Transferase</keyword>
<accession>A0A371AVW8</accession>
<dbReference type="Pfam" id="PF08447">
    <property type="entry name" value="PAS_3"/>
    <property type="match status" value="1"/>
</dbReference>
<evidence type="ECO:0000259" key="26">
    <source>
        <dbReference type="PROSITE" id="PS50113"/>
    </source>
</evidence>
<proteinExistence type="inferred from homology"/>
<dbReference type="InterPro" id="IPR001610">
    <property type="entry name" value="PAC"/>
</dbReference>
<dbReference type="InterPro" id="IPR036890">
    <property type="entry name" value="HATPase_C_sf"/>
</dbReference>
<dbReference type="SUPFAM" id="SSF47226">
    <property type="entry name" value="Histidine-containing phosphotransfer domain, HPT domain"/>
    <property type="match status" value="1"/>
</dbReference>
<evidence type="ECO:0000256" key="9">
    <source>
        <dbReference type="ARBA" id="ARBA00022553"/>
    </source>
</evidence>
<dbReference type="SUPFAM" id="SSF55785">
    <property type="entry name" value="PYP-like sensor domain (PAS domain)"/>
    <property type="match status" value="5"/>
</dbReference>
<dbReference type="InterPro" id="IPR005467">
    <property type="entry name" value="His_kinase_dom"/>
</dbReference>
<dbReference type="EC" id="2.7.13.3" evidence="5"/>
<keyword evidence="14" id="KW-0067">ATP-binding</keyword>
<dbReference type="FunFam" id="3.30.565.10:FF:000010">
    <property type="entry name" value="Sensor histidine kinase RcsC"/>
    <property type="match status" value="1"/>
</dbReference>
<keyword evidence="16" id="KW-0902">Two-component regulatory system</keyword>
<feature type="domain" description="PAS" evidence="25">
    <location>
        <begin position="404"/>
        <end position="456"/>
    </location>
</feature>
<dbReference type="CDD" id="cd16922">
    <property type="entry name" value="HATPase_EvgS-ArcB-TorS-like"/>
    <property type="match status" value="1"/>
</dbReference>
<evidence type="ECO:0000256" key="18">
    <source>
        <dbReference type="ARBA" id="ARBA00024867"/>
    </source>
</evidence>
<keyword evidence="8" id="KW-0963">Cytoplasm</keyword>
<dbReference type="InterPro" id="IPR000700">
    <property type="entry name" value="PAS-assoc_C"/>
</dbReference>
<dbReference type="PRINTS" id="PR00344">
    <property type="entry name" value="BCTRLSENSOR"/>
</dbReference>
<comment type="catalytic activity">
    <reaction evidence="1">
        <text>ATP + protein L-histidine = ADP + protein N-phospho-L-histidine.</text>
        <dbReference type="EC" id="2.7.13.3"/>
    </reaction>
</comment>
<dbReference type="InterPro" id="IPR011006">
    <property type="entry name" value="CheY-like_superfamily"/>
</dbReference>
<dbReference type="EMBL" id="QRCT01000019">
    <property type="protein sequence ID" value="RDU23679.1"/>
    <property type="molecule type" value="Genomic_DNA"/>
</dbReference>
<comment type="caution">
    <text evidence="27">The sequence shown here is derived from an EMBL/GenBank/DDBJ whole genome shotgun (WGS) entry which is preliminary data.</text>
</comment>
<dbReference type="SMART" id="SM00387">
    <property type="entry name" value="HATPase_c"/>
    <property type="match status" value="1"/>
</dbReference>
<dbReference type="InterPro" id="IPR036641">
    <property type="entry name" value="HPT_dom_sf"/>
</dbReference>
<dbReference type="Pfam" id="PF00072">
    <property type="entry name" value="Response_reg"/>
    <property type="match status" value="1"/>
</dbReference>
<dbReference type="SUPFAM" id="SSF55874">
    <property type="entry name" value="ATPase domain of HSP90 chaperone/DNA topoisomerase II/histidine kinase"/>
    <property type="match status" value="1"/>
</dbReference>
<keyword evidence="7" id="KW-1003">Cell membrane</keyword>
<dbReference type="PANTHER" id="PTHR45339:SF1">
    <property type="entry name" value="HYBRID SIGNAL TRANSDUCTION HISTIDINE KINASE J"/>
    <property type="match status" value="1"/>
</dbReference>
<dbReference type="SMART" id="SM00086">
    <property type="entry name" value="PAC"/>
    <property type="match status" value="4"/>
</dbReference>
<dbReference type="GO" id="GO:0005886">
    <property type="term" value="C:plasma membrane"/>
    <property type="evidence" value="ECO:0007669"/>
    <property type="project" value="UniProtKB-SubCell"/>
</dbReference>
<comment type="function">
    <text evidence="18">May play the central regulatory role in sporulation. It may be an element of the effector pathway responsible for the activation of sporulation genes in response to nutritional stress. Spo0A may act in concert with spo0H (a sigma factor) to control the expression of some genes that are critical to the sporulation process.</text>
</comment>
<evidence type="ECO:0000256" key="5">
    <source>
        <dbReference type="ARBA" id="ARBA00012438"/>
    </source>
</evidence>
<evidence type="ECO:0000256" key="3">
    <source>
        <dbReference type="ARBA" id="ARBA00004651"/>
    </source>
</evidence>
<dbReference type="GO" id="GO:0000155">
    <property type="term" value="F:phosphorelay sensor kinase activity"/>
    <property type="evidence" value="ECO:0007669"/>
    <property type="project" value="InterPro"/>
</dbReference>
<feature type="domain" description="Response regulatory" evidence="24">
    <location>
        <begin position="914"/>
        <end position="1031"/>
    </location>
</feature>
<dbReference type="InterPro" id="IPR036097">
    <property type="entry name" value="HisK_dim/P_sf"/>
</dbReference>
<dbReference type="PROSITE" id="PS50113">
    <property type="entry name" value="PAC"/>
    <property type="match status" value="3"/>
</dbReference>
<feature type="domain" description="PAS" evidence="25">
    <location>
        <begin position="282"/>
        <end position="352"/>
    </location>
</feature>
<dbReference type="Gene3D" id="3.30.565.10">
    <property type="entry name" value="Histidine kinase-like ATPase, C-terminal domain"/>
    <property type="match status" value="1"/>
</dbReference>
<comment type="subunit">
    <text evidence="19">At low DSF concentrations, interacts with RpfF.</text>
</comment>
<evidence type="ECO:0000259" key="25">
    <source>
        <dbReference type="PROSITE" id="PS50112"/>
    </source>
</evidence>
<feature type="domain" description="Histidine kinase" evidence="23">
    <location>
        <begin position="671"/>
        <end position="892"/>
    </location>
</feature>
<dbReference type="FunFam" id="1.10.287.130:FF:000002">
    <property type="entry name" value="Two-component osmosensing histidine kinase"/>
    <property type="match status" value="1"/>
</dbReference>
<dbReference type="Proteomes" id="UP000255036">
    <property type="component" value="Unassembled WGS sequence"/>
</dbReference>
<dbReference type="Gene3D" id="1.10.287.130">
    <property type="match status" value="1"/>
</dbReference>
<evidence type="ECO:0000313" key="28">
    <source>
        <dbReference type="Proteomes" id="UP000255036"/>
    </source>
</evidence>
<feature type="domain" description="PAC" evidence="26">
    <location>
        <begin position="355"/>
        <end position="407"/>
    </location>
</feature>
<dbReference type="PROSITE" id="PS50110">
    <property type="entry name" value="RESPONSE_REGULATORY"/>
    <property type="match status" value="1"/>
</dbReference>
<dbReference type="NCBIfam" id="TIGR00229">
    <property type="entry name" value="sensory_box"/>
    <property type="match status" value="4"/>
</dbReference>
<dbReference type="SMART" id="SM00091">
    <property type="entry name" value="PAS"/>
    <property type="match status" value="5"/>
</dbReference>
<evidence type="ECO:0000256" key="14">
    <source>
        <dbReference type="ARBA" id="ARBA00022840"/>
    </source>
</evidence>
<keyword evidence="13" id="KW-0418">Kinase</keyword>
<evidence type="ECO:0000256" key="8">
    <source>
        <dbReference type="ARBA" id="ARBA00022490"/>
    </source>
</evidence>
<keyword evidence="17" id="KW-0472">Membrane</keyword>
<keyword evidence="12" id="KW-0547">Nucleotide-binding</keyword>
<evidence type="ECO:0000259" key="24">
    <source>
        <dbReference type="PROSITE" id="PS50110"/>
    </source>
</evidence>
<feature type="domain" description="PAS" evidence="25">
    <location>
        <begin position="8"/>
        <end position="81"/>
    </location>
</feature>
<evidence type="ECO:0000256" key="2">
    <source>
        <dbReference type="ARBA" id="ARBA00004496"/>
    </source>
</evidence>
<evidence type="ECO:0000256" key="4">
    <source>
        <dbReference type="ARBA" id="ARBA00006402"/>
    </source>
</evidence>
<dbReference type="PROSITE" id="PS50112">
    <property type="entry name" value="PAS"/>
    <property type="match status" value="3"/>
</dbReference>
<evidence type="ECO:0000256" key="11">
    <source>
        <dbReference type="ARBA" id="ARBA00022692"/>
    </source>
</evidence>
<dbReference type="OrthoDB" id="9813048at2"/>
<dbReference type="CDD" id="cd00130">
    <property type="entry name" value="PAS"/>
    <property type="match status" value="3"/>
</dbReference>
<keyword evidence="9 22" id="KW-0597">Phosphoprotein</keyword>
<evidence type="ECO:0000256" key="7">
    <source>
        <dbReference type="ARBA" id="ARBA00022475"/>
    </source>
</evidence>
<dbReference type="GO" id="GO:0005737">
    <property type="term" value="C:cytoplasm"/>
    <property type="evidence" value="ECO:0007669"/>
    <property type="project" value="UniProtKB-SubCell"/>
</dbReference>
<dbReference type="SUPFAM" id="SSF52172">
    <property type="entry name" value="CheY-like"/>
    <property type="match status" value="1"/>
</dbReference>
<dbReference type="PANTHER" id="PTHR45339">
    <property type="entry name" value="HYBRID SIGNAL TRANSDUCTION HISTIDINE KINASE J"/>
    <property type="match status" value="1"/>
</dbReference>
<dbReference type="GO" id="GO:0005524">
    <property type="term" value="F:ATP binding"/>
    <property type="evidence" value="ECO:0007669"/>
    <property type="project" value="UniProtKB-KW"/>
</dbReference>
<protein>
    <recommendedName>
        <fullName evidence="21">Circadian input-output histidine kinase CikA</fullName>
        <ecNumber evidence="5">2.7.13.3</ecNumber>
    </recommendedName>
    <alternativeName>
        <fullName evidence="20">Sensory/regulatory protein RpfC</fullName>
    </alternativeName>
    <alternativeName>
        <fullName evidence="6">Stage 0 sporulation protein A homolog</fullName>
    </alternativeName>
</protein>
<evidence type="ECO:0000259" key="23">
    <source>
        <dbReference type="PROSITE" id="PS50109"/>
    </source>
</evidence>
<reference evidence="27 28" key="1">
    <citation type="submission" date="2018-07" db="EMBL/GenBank/DDBJ databases">
        <title>Anaerosacharophilus polymeroproducens gen. nov. sp. nov., an anaerobic bacterium isolated from salt field.</title>
        <authorList>
            <person name="Kim W."/>
            <person name="Yang S.-H."/>
            <person name="Oh J."/>
            <person name="Lee J.-H."/>
            <person name="Kwon K.K."/>
        </authorList>
    </citation>
    <scope>NUCLEOTIDE SEQUENCE [LARGE SCALE GENOMIC DNA]</scope>
    <source>
        <strain evidence="27 28">MCWD5</strain>
    </source>
</reference>
<keyword evidence="15" id="KW-1133">Transmembrane helix</keyword>
<evidence type="ECO:0000256" key="19">
    <source>
        <dbReference type="ARBA" id="ARBA00064003"/>
    </source>
</evidence>
<evidence type="ECO:0000256" key="17">
    <source>
        <dbReference type="ARBA" id="ARBA00023136"/>
    </source>
</evidence>
<dbReference type="InterPro" id="IPR035965">
    <property type="entry name" value="PAS-like_dom_sf"/>
</dbReference>
<dbReference type="Pfam" id="PF02518">
    <property type="entry name" value="HATPase_c"/>
    <property type="match status" value="1"/>
</dbReference>
<dbReference type="SMART" id="SM00448">
    <property type="entry name" value="REC"/>
    <property type="match status" value="1"/>
</dbReference>
<evidence type="ECO:0000256" key="13">
    <source>
        <dbReference type="ARBA" id="ARBA00022777"/>
    </source>
</evidence>
<dbReference type="RefSeq" id="WP_115481548.1">
    <property type="nucleotide sequence ID" value="NZ_QRCT01000019.1"/>
</dbReference>
<feature type="domain" description="PAC" evidence="26">
    <location>
        <begin position="473"/>
        <end position="523"/>
    </location>
</feature>
<organism evidence="27 28">
    <name type="scientific">Anaerosacchariphilus polymeriproducens</name>
    <dbReference type="NCBI Taxonomy" id="1812858"/>
    <lineage>
        <taxon>Bacteria</taxon>
        <taxon>Bacillati</taxon>
        <taxon>Bacillota</taxon>
        <taxon>Clostridia</taxon>
        <taxon>Lachnospirales</taxon>
        <taxon>Lachnospiraceae</taxon>
        <taxon>Anaerosacchariphilus</taxon>
    </lineage>
</organism>
<dbReference type="AlphaFoldDB" id="A0A371AVW8"/>
<name>A0A371AVW8_9FIRM</name>
<dbReference type="Gene3D" id="1.20.120.160">
    <property type="entry name" value="HPT domain"/>
    <property type="match status" value="1"/>
</dbReference>
<dbReference type="GO" id="GO:0032991">
    <property type="term" value="C:protein-containing complex"/>
    <property type="evidence" value="ECO:0007669"/>
    <property type="project" value="UniProtKB-ARBA"/>
</dbReference>
<dbReference type="CDD" id="cd17546">
    <property type="entry name" value="REC_hyHK_CKI1_RcsC-like"/>
    <property type="match status" value="1"/>
</dbReference>
<dbReference type="SUPFAM" id="SSF47384">
    <property type="entry name" value="Homodimeric domain of signal transducing histidine kinase"/>
    <property type="match status" value="1"/>
</dbReference>
<dbReference type="Gene3D" id="3.30.450.20">
    <property type="entry name" value="PAS domain"/>
    <property type="match status" value="5"/>
</dbReference>
<dbReference type="SMART" id="SM00388">
    <property type="entry name" value="HisKA"/>
    <property type="match status" value="1"/>
</dbReference>
<evidence type="ECO:0000256" key="16">
    <source>
        <dbReference type="ARBA" id="ARBA00023012"/>
    </source>
</evidence>
<comment type="similarity">
    <text evidence="4">In the N-terminal section; belongs to the phytochrome family.</text>
</comment>
<dbReference type="Gene3D" id="3.40.50.2300">
    <property type="match status" value="1"/>
</dbReference>
<dbReference type="CDD" id="cd00082">
    <property type="entry name" value="HisKA"/>
    <property type="match status" value="1"/>
</dbReference>
<evidence type="ECO:0000256" key="22">
    <source>
        <dbReference type="PROSITE-ProRule" id="PRU00169"/>
    </source>
</evidence>
<gene>
    <name evidence="27" type="ORF">DWV06_07410</name>
</gene>
<dbReference type="InterPro" id="IPR003661">
    <property type="entry name" value="HisK_dim/P_dom"/>
</dbReference>